<dbReference type="CDD" id="cd03135">
    <property type="entry name" value="GATase1_DJ-1"/>
    <property type="match status" value="1"/>
</dbReference>
<keyword evidence="2" id="KW-0677">Repeat</keyword>
<evidence type="ECO:0000313" key="4">
    <source>
        <dbReference type="EnsemblPlants" id="AET7Gv20826800.1"/>
    </source>
</evidence>
<name>A0A453S4Z8_AEGTS</name>
<dbReference type="FunFam" id="3.40.50.880:FF:000015">
    <property type="entry name" value="Protein DJ-1 homolog C"/>
    <property type="match status" value="1"/>
</dbReference>
<evidence type="ECO:0000256" key="1">
    <source>
        <dbReference type="ARBA" id="ARBA00008542"/>
    </source>
</evidence>
<dbReference type="InterPro" id="IPR002818">
    <property type="entry name" value="DJ-1/PfpI"/>
</dbReference>
<evidence type="ECO:0000259" key="3">
    <source>
        <dbReference type="Pfam" id="PF01965"/>
    </source>
</evidence>
<comment type="similarity">
    <text evidence="1">Belongs to the peptidase C56 family.</text>
</comment>
<dbReference type="InterPro" id="IPR006287">
    <property type="entry name" value="DJ-1"/>
</dbReference>
<dbReference type="SUPFAM" id="SSF52317">
    <property type="entry name" value="Class I glutamine amidotransferase-like"/>
    <property type="match status" value="1"/>
</dbReference>
<dbReference type="Proteomes" id="UP000015105">
    <property type="component" value="Chromosome 7D"/>
</dbReference>
<dbReference type="InterPro" id="IPR029062">
    <property type="entry name" value="Class_I_gatase-like"/>
</dbReference>
<dbReference type="GO" id="GO:0005737">
    <property type="term" value="C:cytoplasm"/>
    <property type="evidence" value="ECO:0007669"/>
    <property type="project" value="UniProtKB-ARBA"/>
</dbReference>
<keyword evidence="5" id="KW-1185">Reference proteome</keyword>
<dbReference type="Gramene" id="AET7Gv20826800.1">
    <property type="protein sequence ID" value="AET7Gv20826800.1"/>
    <property type="gene ID" value="AET7Gv20826800"/>
</dbReference>
<feature type="domain" description="DJ-1/PfpI" evidence="3">
    <location>
        <begin position="48"/>
        <end position="214"/>
    </location>
</feature>
<protein>
    <recommendedName>
        <fullName evidence="3">DJ-1/PfpI domain-containing protein</fullName>
    </recommendedName>
</protein>
<proteinExistence type="inferred from homology"/>
<organism evidence="4 5">
    <name type="scientific">Aegilops tauschii subsp. strangulata</name>
    <name type="common">Goatgrass</name>
    <dbReference type="NCBI Taxonomy" id="200361"/>
    <lineage>
        <taxon>Eukaryota</taxon>
        <taxon>Viridiplantae</taxon>
        <taxon>Streptophyta</taxon>
        <taxon>Embryophyta</taxon>
        <taxon>Tracheophyta</taxon>
        <taxon>Spermatophyta</taxon>
        <taxon>Magnoliopsida</taxon>
        <taxon>Liliopsida</taxon>
        <taxon>Poales</taxon>
        <taxon>Poaceae</taxon>
        <taxon>BOP clade</taxon>
        <taxon>Pooideae</taxon>
        <taxon>Triticodae</taxon>
        <taxon>Triticeae</taxon>
        <taxon>Triticinae</taxon>
        <taxon>Aegilops</taxon>
    </lineage>
</organism>
<dbReference type="NCBIfam" id="TIGR01383">
    <property type="entry name" value="not_thiJ"/>
    <property type="match status" value="1"/>
</dbReference>
<dbReference type="Gene3D" id="3.40.50.880">
    <property type="match status" value="1"/>
</dbReference>
<reference evidence="5" key="1">
    <citation type="journal article" date="2014" name="Science">
        <title>Ancient hybridizations among the ancestral genomes of bread wheat.</title>
        <authorList>
            <consortium name="International Wheat Genome Sequencing Consortium,"/>
            <person name="Marcussen T."/>
            <person name="Sandve S.R."/>
            <person name="Heier L."/>
            <person name="Spannagl M."/>
            <person name="Pfeifer M."/>
            <person name="Jakobsen K.S."/>
            <person name="Wulff B.B."/>
            <person name="Steuernagel B."/>
            <person name="Mayer K.F."/>
            <person name="Olsen O.A."/>
        </authorList>
    </citation>
    <scope>NUCLEOTIDE SEQUENCE [LARGE SCALE GENOMIC DNA]</scope>
    <source>
        <strain evidence="5">cv. AL8/78</strain>
    </source>
</reference>
<dbReference type="InterPro" id="IPR050325">
    <property type="entry name" value="Prot/Nucl_acid_deglycase"/>
</dbReference>
<reference evidence="5" key="2">
    <citation type="journal article" date="2017" name="Nat. Plants">
        <title>The Aegilops tauschii genome reveals multiple impacts of transposons.</title>
        <authorList>
            <person name="Zhao G."/>
            <person name="Zou C."/>
            <person name="Li K."/>
            <person name="Wang K."/>
            <person name="Li T."/>
            <person name="Gao L."/>
            <person name="Zhang X."/>
            <person name="Wang H."/>
            <person name="Yang Z."/>
            <person name="Liu X."/>
            <person name="Jiang W."/>
            <person name="Mao L."/>
            <person name="Kong X."/>
            <person name="Jiao Y."/>
            <person name="Jia J."/>
        </authorList>
    </citation>
    <scope>NUCLEOTIDE SEQUENCE [LARGE SCALE GENOMIC DNA]</scope>
    <source>
        <strain evidence="5">cv. AL8/78</strain>
    </source>
</reference>
<dbReference type="GO" id="GO:1903189">
    <property type="term" value="P:glyoxal metabolic process"/>
    <property type="evidence" value="ECO:0007669"/>
    <property type="project" value="TreeGrafter"/>
</dbReference>
<dbReference type="PANTHER" id="PTHR48094:SF12">
    <property type="entry name" value="PARKINSON DISEASE PROTEIN 7 HOMOLOG"/>
    <property type="match status" value="1"/>
</dbReference>
<reference evidence="4" key="4">
    <citation type="submission" date="2019-03" db="UniProtKB">
        <authorList>
            <consortium name="EnsemblPlants"/>
        </authorList>
    </citation>
    <scope>IDENTIFICATION</scope>
</reference>
<evidence type="ECO:0000256" key="2">
    <source>
        <dbReference type="ARBA" id="ARBA00022737"/>
    </source>
</evidence>
<accession>A0A453S4Z8</accession>
<evidence type="ECO:0000313" key="5">
    <source>
        <dbReference type="Proteomes" id="UP000015105"/>
    </source>
</evidence>
<dbReference type="AlphaFoldDB" id="A0A453S4Z8"/>
<dbReference type="Pfam" id="PF01965">
    <property type="entry name" value="DJ-1_PfpI"/>
    <property type="match status" value="1"/>
</dbReference>
<reference evidence="4" key="3">
    <citation type="journal article" date="2017" name="Nature">
        <title>Genome sequence of the progenitor of the wheat D genome Aegilops tauschii.</title>
        <authorList>
            <person name="Luo M.C."/>
            <person name="Gu Y.Q."/>
            <person name="Puiu D."/>
            <person name="Wang H."/>
            <person name="Twardziok S.O."/>
            <person name="Deal K.R."/>
            <person name="Huo N."/>
            <person name="Zhu T."/>
            <person name="Wang L."/>
            <person name="Wang Y."/>
            <person name="McGuire P.E."/>
            <person name="Liu S."/>
            <person name="Long H."/>
            <person name="Ramasamy R.K."/>
            <person name="Rodriguez J.C."/>
            <person name="Van S.L."/>
            <person name="Yuan L."/>
            <person name="Wang Z."/>
            <person name="Xia Z."/>
            <person name="Xiao L."/>
            <person name="Anderson O.D."/>
            <person name="Ouyang S."/>
            <person name="Liang Y."/>
            <person name="Zimin A.V."/>
            <person name="Pertea G."/>
            <person name="Qi P."/>
            <person name="Bennetzen J.L."/>
            <person name="Dai X."/>
            <person name="Dawson M.W."/>
            <person name="Muller H.G."/>
            <person name="Kugler K."/>
            <person name="Rivarola-Duarte L."/>
            <person name="Spannagl M."/>
            <person name="Mayer K.F.X."/>
            <person name="Lu F.H."/>
            <person name="Bevan M.W."/>
            <person name="Leroy P."/>
            <person name="Li P."/>
            <person name="You F.M."/>
            <person name="Sun Q."/>
            <person name="Liu Z."/>
            <person name="Lyons E."/>
            <person name="Wicker T."/>
            <person name="Salzberg S.L."/>
            <person name="Devos K.M."/>
            <person name="Dvorak J."/>
        </authorList>
    </citation>
    <scope>NUCLEOTIDE SEQUENCE [LARGE SCALE GENOMIC DNA]</scope>
    <source>
        <strain evidence="4">cv. AL8/78</strain>
    </source>
</reference>
<dbReference type="EnsemblPlants" id="AET7Gv20826800.1">
    <property type="protein sequence ID" value="AET7Gv20826800.1"/>
    <property type="gene ID" value="AET7Gv20826800"/>
</dbReference>
<sequence>MATRPPVFSTLTASFSPSPPHLLRRLQTLTRALASSSPQPMASSPPLKKVLVPIANGTEPMEAVITIDVLRRAGADVAVASVEPGAAQVAASWGVKLAADALLADLAEADFDLISLPGGMPGASTFRDCKILENIVKKHAEKGKLYAAVCAAPAVALGAWGLLNGLKATCHPSVMDKLPSEVQAVESRVQIDGNCVTSRGPGTTMEYSVVLVEQLYGKEKADEVAGPMVMRPQHGAEFSMKELNSTSWNVGENPQVCIVHYENLIIPHSFDLFLCHRVAINVILGETIQVSSTTH</sequence>
<dbReference type="PANTHER" id="PTHR48094">
    <property type="entry name" value="PROTEIN/NUCLEIC ACID DEGLYCASE DJ-1-RELATED"/>
    <property type="match status" value="1"/>
</dbReference>
<reference evidence="4" key="5">
    <citation type="journal article" date="2021" name="G3 (Bethesda)">
        <title>Aegilops tauschii genome assembly Aet v5.0 features greater sequence contiguity and improved annotation.</title>
        <authorList>
            <person name="Wang L."/>
            <person name="Zhu T."/>
            <person name="Rodriguez J.C."/>
            <person name="Deal K.R."/>
            <person name="Dubcovsky J."/>
            <person name="McGuire P.E."/>
            <person name="Lux T."/>
            <person name="Spannagl M."/>
            <person name="Mayer K.F.X."/>
            <person name="Baldrich P."/>
            <person name="Meyers B.C."/>
            <person name="Huo N."/>
            <person name="Gu Y.Q."/>
            <person name="Zhou H."/>
            <person name="Devos K.M."/>
            <person name="Bennetzen J.L."/>
            <person name="Unver T."/>
            <person name="Budak H."/>
            <person name="Gulick P.J."/>
            <person name="Galiba G."/>
            <person name="Kalapos B."/>
            <person name="Nelson D.R."/>
            <person name="Li P."/>
            <person name="You F.M."/>
            <person name="Luo M.C."/>
            <person name="Dvorak J."/>
        </authorList>
    </citation>
    <scope>NUCLEOTIDE SEQUENCE [LARGE SCALE GENOMIC DNA]</scope>
    <source>
        <strain evidence="4">cv. AL8/78</strain>
    </source>
</reference>